<dbReference type="GO" id="GO:0042795">
    <property type="term" value="P:snRNA transcription by RNA polymerase II"/>
    <property type="evidence" value="ECO:0007669"/>
    <property type="project" value="TreeGrafter"/>
</dbReference>
<protein>
    <recommendedName>
        <fullName evidence="2">RNA polymerase II elongation factor ELL N-terminal domain-containing protein</fullName>
    </recommendedName>
</protein>
<dbReference type="EMBL" id="HACG01011317">
    <property type="protein sequence ID" value="CEK58182.1"/>
    <property type="molecule type" value="Transcribed_RNA"/>
</dbReference>
<dbReference type="GO" id="GO:0000987">
    <property type="term" value="F:cis-regulatory region sequence-specific DNA binding"/>
    <property type="evidence" value="ECO:0007669"/>
    <property type="project" value="TreeGrafter"/>
</dbReference>
<dbReference type="InterPro" id="IPR019464">
    <property type="entry name" value="ELL_N"/>
</dbReference>
<dbReference type="AlphaFoldDB" id="A0A0B6YPU8"/>
<evidence type="ECO:0000313" key="3">
    <source>
        <dbReference type="EMBL" id="CEK58182.1"/>
    </source>
</evidence>
<organism evidence="3">
    <name type="scientific">Arion vulgaris</name>
    <dbReference type="NCBI Taxonomy" id="1028688"/>
    <lineage>
        <taxon>Eukaryota</taxon>
        <taxon>Metazoa</taxon>
        <taxon>Spiralia</taxon>
        <taxon>Lophotrochozoa</taxon>
        <taxon>Mollusca</taxon>
        <taxon>Gastropoda</taxon>
        <taxon>Heterobranchia</taxon>
        <taxon>Euthyneura</taxon>
        <taxon>Panpulmonata</taxon>
        <taxon>Eupulmonata</taxon>
        <taxon>Stylommatophora</taxon>
        <taxon>Helicina</taxon>
        <taxon>Arionoidea</taxon>
        <taxon>Arionidae</taxon>
        <taxon>Arion</taxon>
    </lineage>
</organism>
<feature type="region of interest" description="Disordered" evidence="1">
    <location>
        <begin position="1"/>
        <end position="24"/>
    </location>
</feature>
<dbReference type="InterPro" id="IPR031176">
    <property type="entry name" value="ELL/occludin"/>
</dbReference>
<dbReference type="InterPro" id="IPR036390">
    <property type="entry name" value="WH_DNA-bd_sf"/>
</dbReference>
<dbReference type="Gene3D" id="1.10.10.2670">
    <property type="entry name" value="E3 ubiquitin-protein ligase"/>
    <property type="match status" value="1"/>
</dbReference>
<evidence type="ECO:0000256" key="1">
    <source>
        <dbReference type="SAM" id="MobiDB-lite"/>
    </source>
</evidence>
<dbReference type="GO" id="GO:0032968">
    <property type="term" value="P:positive regulation of transcription elongation by RNA polymerase II"/>
    <property type="evidence" value="ECO:0007669"/>
    <property type="project" value="TreeGrafter"/>
</dbReference>
<gene>
    <name evidence="3" type="primary">ORF32249</name>
</gene>
<accession>A0A0B6YPU8</accession>
<feature type="compositionally biased region" description="Polar residues" evidence="1">
    <location>
        <begin position="1"/>
        <end position="11"/>
    </location>
</feature>
<dbReference type="GO" id="GO:0008023">
    <property type="term" value="C:transcription elongation factor complex"/>
    <property type="evidence" value="ECO:0007669"/>
    <property type="project" value="InterPro"/>
</dbReference>
<reference evidence="3" key="1">
    <citation type="submission" date="2014-12" db="EMBL/GenBank/DDBJ databases">
        <title>Insight into the proteome of Arion vulgaris.</title>
        <authorList>
            <person name="Aradska J."/>
            <person name="Bulat T."/>
            <person name="Smidak R."/>
            <person name="Sarate P."/>
            <person name="Gangsoo J."/>
            <person name="Sialana F."/>
            <person name="Bilban M."/>
            <person name="Lubec G."/>
        </authorList>
    </citation>
    <scope>NUCLEOTIDE SEQUENCE</scope>
    <source>
        <tissue evidence="3">Skin</tissue>
    </source>
</reference>
<evidence type="ECO:0000259" key="2">
    <source>
        <dbReference type="Pfam" id="PF10390"/>
    </source>
</evidence>
<dbReference type="SUPFAM" id="SSF46785">
    <property type="entry name" value="Winged helix' DNA-binding domain"/>
    <property type="match status" value="1"/>
</dbReference>
<name>A0A0B6YPU8_9EUPU</name>
<sequence length="66" mass="7269">TNQSAFKPANNSSSSSSTPPPSRVLTTAAKQFSGSINMPYRDRIIHLLALKPYKKPELILRLQKDG</sequence>
<dbReference type="Pfam" id="PF10390">
    <property type="entry name" value="ELL"/>
    <property type="match status" value="1"/>
</dbReference>
<dbReference type="PANTHER" id="PTHR23288:SF17">
    <property type="entry name" value="RNA POLYMERASE II ELONGATION FACTOR ELL"/>
    <property type="match status" value="1"/>
</dbReference>
<proteinExistence type="predicted"/>
<dbReference type="PANTHER" id="PTHR23288">
    <property type="entry name" value="OCCLUDIN AND RNA POLYMERASE II ELONGATION FACTOR ELL"/>
    <property type="match status" value="1"/>
</dbReference>
<dbReference type="GO" id="GO:0006368">
    <property type="term" value="P:transcription elongation by RNA polymerase II"/>
    <property type="evidence" value="ECO:0007669"/>
    <property type="project" value="InterPro"/>
</dbReference>
<dbReference type="InterPro" id="IPR042065">
    <property type="entry name" value="E3_ELL-like"/>
</dbReference>
<feature type="non-terminal residue" evidence="3">
    <location>
        <position position="66"/>
    </location>
</feature>
<feature type="non-terminal residue" evidence="3">
    <location>
        <position position="1"/>
    </location>
</feature>
<feature type="domain" description="RNA polymerase II elongation factor ELL N-terminal" evidence="2">
    <location>
        <begin position="10"/>
        <end position="66"/>
    </location>
</feature>